<keyword evidence="5" id="KW-1185">Reference proteome</keyword>
<dbReference type="AlphaFoldDB" id="A0A2T0SX77"/>
<dbReference type="InterPro" id="IPR000914">
    <property type="entry name" value="SBP_5_dom"/>
</dbReference>
<protein>
    <submittedName>
        <fullName evidence="4">Peptide/nickel transport system substrate-binding protein</fullName>
    </submittedName>
</protein>
<comment type="caution">
    <text evidence="4">The sequence shown here is derived from an EMBL/GenBank/DDBJ whole genome shotgun (WGS) entry which is preliminary data.</text>
</comment>
<organism evidence="4 5">
    <name type="scientific">Umezawaea tangerina</name>
    <dbReference type="NCBI Taxonomy" id="84725"/>
    <lineage>
        <taxon>Bacteria</taxon>
        <taxon>Bacillati</taxon>
        <taxon>Actinomycetota</taxon>
        <taxon>Actinomycetes</taxon>
        <taxon>Pseudonocardiales</taxon>
        <taxon>Pseudonocardiaceae</taxon>
        <taxon>Umezawaea</taxon>
    </lineage>
</organism>
<feature type="region of interest" description="Disordered" evidence="1">
    <location>
        <begin position="27"/>
        <end position="55"/>
    </location>
</feature>
<reference evidence="4 5" key="1">
    <citation type="submission" date="2018-03" db="EMBL/GenBank/DDBJ databases">
        <title>Genomic Encyclopedia of Archaeal and Bacterial Type Strains, Phase II (KMG-II): from individual species to whole genera.</title>
        <authorList>
            <person name="Goeker M."/>
        </authorList>
    </citation>
    <scope>NUCLEOTIDE SEQUENCE [LARGE SCALE GENOMIC DNA]</scope>
    <source>
        <strain evidence="4 5">DSM 44720</strain>
    </source>
</reference>
<evidence type="ECO:0000256" key="2">
    <source>
        <dbReference type="SAM" id="SignalP"/>
    </source>
</evidence>
<dbReference type="GO" id="GO:1904680">
    <property type="term" value="F:peptide transmembrane transporter activity"/>
    <property type="evidence" value="ECO:0007669"/>
    <property type="project" value="TreeGrafter"/>
</dbReference>
<dbReference type="SUPFAM" id="SSF53850">
    <property type="entry name" value="Periplasmic binding protein-like II"/>
    <property type="match status" value="1"/>
</dbReference>
<dbReference type="GO" id="GO:0015833">
    <property type="term" value="P:peptide transport"/>
    <property type="evidence" value="ECO:0007669"/>
    <property type="project" value="TreeGrafter"/>
</dbReference>
<dbReference type="PROSITE" id="PS51257">
    <property type="entry name" value="PROKAR_LIPOPROTEIN"/>
    <property type="match status" value="1"/>
</dbReference>
<dbReference type="Gene3D" id="3.10.105.10">
    <property type="entry name" value="Dipeptide-binding Protein, Domain 3"/>
    <property type="match status" value="1"/>
</dbReference>
<dbReference type="EMBL" id="PVTF01000009">
    <property type="protein sequence ID" value="PRY38031.1"/>
    <property type="molecule type" value="Genomic_DNA"/>
</dbReference>
<dbReference type="Gene3D" id="3.90.76.10">
    <property type="entry name" value="Dipeptide-binding Protein, Domain 1"/>
    <property type="match status" value="1"/>
</dbReference>
<sequence length="564" mass="61160">MSRRVMARVAAPVAALALVLTACGSGPSGSDQGLKGADQQEQGKDDINPVEASKLKDGGELKWPVDSLADNWNYNQVDGTVASGARMIAAVMPNIFSQKADATIELNKDYLEDASVTSQDPQVVTYKLNPKAKWSDGAAFSWEDFAAQAKANSGADAAYLTSSTTGYEDIEKVEKGATDQEVKVTFKKKFAEWKSLFGPLYPKALNATAEEFNKGWVDGPKVTAGPFKIGTIDLTGKLVTVVRDPAWWGEKPKLEKITFRVIDRTALADSLANGAIDWYDIGSNVDLFKRAQQTPGIKIRQAVTPDYNHLTFNGAASAVMSDAKVRTAVMQGIDTATIAKAILGPIQPDPKVLGNHIYLLGSKEYKDNAAVAKFDKEAAKKSLDDLGWKLEGDVRKKDGKDLAIRFLIPTPNPTSDQVSKLVQTQLKEVGVKVDIVAVPSADFFKSHVNVGDFDITSFRWLGTAFPISSSKSIYALDPANVNQNYGRVGSDEINKLFDQANSELDDTKRGELANQIDQEIWKAGHQLPIFQSPGAVAVRENIANFGAVGFANNPYDYIHIGFTS</sequence>
<evidence type="ECO:0000313" key="4">
    <source>
        <dbReference type="EMBL" id="PRY38031.1"/>
    </source>
</evidence>
<accession>A0A2T0SX77</accession>
<dbReference type="RefSeq" id="WP_245887077.1">
    <property type="nucleotide sequence ID" value="NZ_PVTF01000009.1"/>
</dbReference>
<feature type="domain" description="Solute-binding protein family 5" evidence="3">
    <location>
        <begin position="113"/>
        <end position="466"/>
    </location>
</feature>
<dbReference type="Pfam" id="PF00496">
    <property type="entry name" value="SBP_bac_5"/>
    <property type="match status" value="1"/>
</dbReference>
<feature type="chain" id="PRO_5039427727" evidence="2">
    <location>
        <begin position="25"/>
        <end position="564"/>
    </location>
</feature>
<dbReference type="PANTHER" id="PTHR30290:SF65">
    <property type="entry name" value="MONOACYL PHOSPHATIDYLINOSITOL TETRAMANNOSIDE-BINDING PROTEIN LPQW-RELATED"/>
    <property type="match status" value="1"/>
</dbReference>
<dbReference type="PANTHER" id="PTHR30290">
    <property type="entry name" value="PERIPLASMIC BINDING COMPONENT OF ABC TRANSPORTER"/>
    <property type="match status" value="1"/>
</dbReference>
<name>A0A2T0SX77_9PSEU</name>
<dbReference type="InterPro" id="IPR039424">
    <property type="entry name" value="SBP_5"/>
</dbReference>
<evidence type="ECO:0000313" key="5">
    <source>
        <dbReference type="Proteomes" id="UP000239494"/>
    </source>
</evidence>
<evidence type="ECO:0000259" key="3">
    <source>
        <dbReference type="Pfam" id="PF00496"/>
    </source>
</evidence>
<dbReference type="Proteomes" id="UP000239494">
    <property type="component" value="Unassembled WGS sequence"/>
</dbReference>
<gene>
    <name evidence="4" type="ORF">CLV43_109251</name>
</gene>
<proteinExistence type="predicted"/>
<feature type="compositionally biased region" description="Basic and acidic residues" evidence="1">
    <location>
        <begin position="41"/>
        <end position="55"/>
    </location>
</feature>
<dbReference type="CDD" id="cd08501">
    <property type="entry name" value="PBP2_Lpqw"/>
    <property type="match status" value="1"/>
</dbReference>
<feature type="signal peptide" evidence="2">
    <location>
        <begin position="1"/>
        <end position="24"/>
    </location>
</feature>
<evidence type="ECO:0000256" key="1">
    <source>
        <dbReference type="SAM" id="MobiDB-lite"/>
    </source>
</evidence>
<keyword evidence="2" id="KW-0732">Signal</keyword>